<keyword evidence="2" id="KW-0328">Glycosyltransferase</keyword>
<dbReference type="GO" id="GO:0016757">
    <property type="term" value="F:glycosyltransferase activity"/>
    <property type="evidence" value="ECO:0007669"/>
    <property type="project" value="UniProtKB-KW"/>
</dbReference>
<accession>A0ABP6AYR6</accession>
<dbReference type="InterPro" id="IPR000836">
    <property type="entry name" value="PRTase_dom"/>
</dbReference>
<dbReference type="RefSeq" id="WP_344173281.1">
    <property type="nucleotide sequence ID" value="NZ_BAAARY010000014.1"/>
</dbReference>
<protein>
    <submittedName>
        <fullName evidence="2">Phosphoribosyltransferase family protein</fullName>
    </submittedName>
</protein>
<reference evidence="3" key="1">
    <citation type="journal article" date="2019" name="Int. J. Syst. Evol. Microbiol.">
        <title>The Global Catalogue of Microorganisms (GCM) 10K type strain sequencing project: providing services to taxonomists for standard genome sequencing and annotation.</title>
        <authorList>
            <consortium name="The Broad Institute Genomics Platform"/>
            <consortium name="The Broad Institute Genome Sequencing Center for Infectious Disease"/>
            <person name="Wu L."/>
            <person name="Ma J."/>
        </authorList>
    </citation>
    <scope>NUCLEOTIDE SEQUENCE [LARGE SCALE GENOMIC DNA]</scope>
    <source>
        <strain evidence="3">JCM 3367</strain>
    </source>
</reference>
<feature type="domain" description="Phosphoribosyltransferase" evidence="1">
    <location>
        <begin position="14"/>
        <end position="178"/>
    </location>
</feature>
<gene>
    <name evidence="2" type="ORF">GCM10010201_28760</name>
</gene>
<dbReference type="Gene3D" id="3.30.1310.20">
    <property type="entry name" value="PRTase-like"/>
    <property type="match status" value="1"/>
</dbReference>
<evidence type="ECO:0000313" key="3">
    <source>
        <dbReference type="Proteomes" id="UP001499978"/>
    </source>
</evidence>
<dbReference type="InterPro" id="IPR029057">
    <property type="entry name" value="PRTase-like"/>
</dbReference>
<evidence type="ECO:0000259" key="1">
    <source>
        <dbReference type="Pfam" id="PF00156"/>
    </source>
</evidence>
<dbReference type="SUPFAM" id="SSF53271">
    <property type="entry name" value="PRTase-like"/>
    <property type="match status" value="1"/>
</dbReference>
<organism evidence="2 3">
    <name type="scientific">Pilimelia columellifera subsp. columellifera</name>
    <dbReference type="NCBI Taxonomy" id="706583"/>
    <lineage>
        <taxon>Bacteria</taxon>
        <taxon>Bacillati</taxon>
        <taxon>Actinomycetota</taxon>
        <taxon>Actinomycetes</taxon>
        <taxon>Micromonosporales</taxon>
        <taxon>Micromonosporaceae</taxon>
        <taxon>Pilimelia</taxon>
    </lineage>
</organism>
<dbReference type="Proteomes" id="UP001499978">
    <property type="component" value="Unassembled WGS sequence"/>
</dbReference>
<keyword evidence="2" id="KW-0808">Transferase</keyword>
<proteinExistence type="predicted"/>
<comment type="caution">
    <text evidence="2">The sequence shown here is derived from an EMBL/GenBank/DDBJ whole genome shotgun (WGS) entry which is preliminary data.</text>
</comment>
<name>A0ABP6AYR6_9ACTN</name>
<evidence type="ECO:0000313" key="2">
    <source>
        <dbReference type="EMBL" id="GAA2528084.1"/>
    </source>
</evidence>
<dbReference type="Gene3D" id="3.40.50.2020">
    <property type="match status" value="1"/>
</dbReference>
<dbReference type="EMBL" id="BAAARY010000014">
    <property type="protein sequence ID" value="GAA2528084.1"/>
    <property type="molecule type" value="Genomic_DNA"/>
</dbReference>
<keyword evidence="3" id="KW-1185">Reference proteome</keyword>
<sequence>MELFEDRVDAGNQLAGELLARHVSADLVLGLPRGGVPVAARVAAALGADLDIAVIRKIGAPGRPELGVGAMAEDEHPCFDQSNLSWLGLRPSDLAETAAAEVVELRRRVALYRGSRPRLPLDGRRVLVVDDGLATGVTARAALRWARRKEPAWLGFAAPVSAPDGATLLASYADRVFLLRRPPSFAAVGAWYRDFSATTDAEVIDLLRVAVRH</sequence>
<dbReference type="Pfam" id="PF00156">
    <property type="entry name" value="Pribosyltran"/>
    <property type="match status" value="1"/>
</dbReference>